<dbReference type="Gene3D" id="6.10.250.1730">
    <property type="match status" value="1"/>
</dbReference>
<dbReference type="InterPro" id="IPR049439">
    <property type="entry name" value="TRAFD1-XIAF1_Znf"/>
</dbReference>
<evidence type="ECO:0000256" key="1">
    <source>
        <dbReference type="ARBA" id="ARBA00022723"/>
    </source>
</evidence>
<dbReference type="InterPro" id="IPR041386">
    <property type="entry name" value="XAF1_C"/>
</dbReference>
<dbReference type="Pfam" id="PF21366">
    <property type="entry name" value="TRAFD1-XIAF1_ZnF"/>
    <property type="match status" value="1"/>
</dbReference>
<feature type="region of interest" description="Disordered" evidence="4">
    <location>
        <begin position="207"/>
        <end position="266"/>
    </location>
</feature>
<feature type="region of interest" description="Disordered" evidence="4">
    <location>
        <begin position="155"/>
        <end position="181"/>
    </location>
</feature>
<dbReference type="Gene3D" id="3.30.40.10">
    <property type="entry name" value="Zinc/RING finger domain, C3HC4 (zinc finger)"/>
    <property type="match status" value="2"/>
</dbReference>
<evidence type="ECO:0000256" key="2">
    <source>
        <dbReference type="ARBA" id="ARBA00022771"/>
    </source>
</evidence>
<dbReference type="GO" id="GO:0008270">
    <property type="term" value="F:zinc ion binding"/>
    <property type="evidence" value="ECO:0007669"/>
    <property type="project" value="UniProtKB-KW"/>
</dbReference>
<proteinExistence type="predicted"/>
<dbReference type="PANTHER" id="PTHR16295">
    <property type="entry name" value="TRAF-TYPE ZINC FINGER PROTEIN-RELATED"/>
    <property type="match status" value="1"/>
</dbReference>
<dbReference type="GO" id="GO:0006915">
    <property type="term" value="P:apoptotic process"/>
    <property type="evidence" value="ECO:0007669"/>
    <property type="project" value="InterPro"/>
</dbReference>
<dbReference type="PANTHER" id="PTHR16295:SF17">
    <property type="entry name" value="XIAP-ASSOCIATED FACTOR 1"/>
    <property type="match status" value="1"/>
</dbReference>
<evidence type="ECO:0000313" key="8">
    <source>
        <dbReference type="Proteomes" id="UP000664940"/>
    </source>
</evidence>
<dbReference type="EMBL" id="JABVXQ010000008">
    <property type="protein sequence ID" value="KAF6098179.1"/>
    <property type="molecule type" value="Genomic_DNA"/>
</dbReference>
<feature type="domain" description="TRAFD1/XAF1 zinc finger" evidence="6">
    <location>
        <begin position="121"/>
        <end position="156"/>
    </location>
</feature>
<feature type="domain" description="XIAP-associated factor 1 C-terminal" evidence="5">
    <location>
        <begin position="262"/>
        <end position="313"/>
    </location>
</feature>
<feature type="compositionally biased region" description="Polar residues" evidence="4">
    <location>
        <begin position="248"/>
        <end position="265"/>
    </location>
</feature>
<dbReference type="Proteomes" id="UP000664940">
    <property type="component" value="Unassembled WGS sequence"/>
</dbReference>
<sequence length="313" mass="34983">MEGAIQDSGDKSREGAIQDSGDKAREGAVQVCRNCKRSVASAHLTLHEAHCMLFLVLCPECKEPVPQAKMEEHCETGHQQVGCAMCQQTMQKHLLEFHETTECPERPTDCKFCGVVVRLGKLKIHEHHCGSRTELCLDCGQFVVVRGLAQHKDTCGREQAQPQRGKRISAPKNNISHRGCNRMTPGNKYLHHLDKCRTVSESTKYLSIGEPTISPPPLPSQAAEDQTSTAKRDVRPKTKNINRFPLLSETSTRQAPSDTKPQISSPVEDEAAYDILRRCAQCDILLPLPTLNQHQEKCWWLASLNGKQVRNFS</sequence>
<dbReference type="Pfam" id="PF18608">
    <property type="entry name" value="XAF1_C"/>
    <property type="match status" value="1"/>
</dbReference>
<keyword evidence="1" id="KW-0479">Metal-binding</keyword>
<dbReference type="AlphaFoldDB" id="A0A834DZD1"/>
<dbReference type="InterPro" id="IPR013083">
    <property type="entry name" value="Znf_RING/FYVE/PHD"/>
</dbReference>
<reference evidence="7 8" key="1">
    <citation type="journal article" date="2020" name="Nature">
        <title>Six reference-quality genomes reveal evolution of bat adaptations.</title>
        <authorList>
            <person name="Jebb D."/>
            <person name="Huang Z."/>
            <person name="Pippel M."/>
            <person name="Hughes G.M."/>
            <person name="Lavrichenko K."/>
            <person name="Devanna P."/>
            <person name="Winkler S."/>
            <person name="Jermiin L.S."/>
            <person name="Skirmuntt E.C."/>
            <person name="Katzourakis A."/>
            <person name="Burkitt-Gray L."/>
            <person name="Ray D.A."/>
            <person name="Sullivan K.A.M."/>
            <person name="Roscito J.G."/>
            <person name="Kirilenko B.M."/>
            <person name="Davalos L.M."/>
            <person name="Corthals A.P."/>
            <person name="Power M.L."/>
            <person name="Jones G."/>
            <person name="Ransome R.D."/>
            <person name="Dechmann D.K.N."/>
            <person name="Locatelli A.G."/>
            <person name="Puechmaille S.J."/>
            <person name="Fedrigo O."/>
            <person name="Jarvis E.D."/>
            <person name="Hiller M."/>
            <person name="Vernes S.C."/>
            <person name="Myers E.W."/>
            <person name="Teeling E.C."/>
        </authorList>
    </citation>
    <scope>NUCLEOTIDE SEQUENCE [LARGE SCALE GENOMIC DNA]</scope>
    <source>
        <strain evidence="7">Bat1K_MPI-CBG_1</strain>
    </source>
</reference>
<comment type="caution">
    <text evidence="7">The sequence shown here is derived from an EMBL/GenBank/DDBJ whole genome shotgun (WGS) entry which is preliminary data.</text>
</comment>
<accession>A0A834DZD1</accession>
<keyword evidence="2" id="KW-0863">Zinc-finger</keyword>
<evidence type="ECO:0000259" key="6">
    <source>
        <dbReference type="Pfam" id="PF21366"/>
    </source>
</evidence>
<feature type="region of interest" description="Disordered" evidence="4">
    <location>
        <begin position="1"/>
        <end position="22"/>
    </location>
</feature>
<name>A0A834DZD1_9CHIR</name>
<feature type="compositionally biased region" description="Basic and acidic residues" evidence="4">
    <location>
        <begin position="8"/>
        <end position="22"/>
    </location>
</feature>
<evidence type="ECO:0000259" key="5">
    <source>
        <dbReference type="Pfam" id="PF18608"/>
    </source>
</evidence>
<dbReference type="InterPro" id="IPR051986">
    <property type="entry name" value="Innate_Immune_Apopt_Reg"/>
</dbReference>
<dbReference type="InterPro" id="IPR031220">
    <property type="entry name" value="XAF1_C_sf"/>
</dbReference>
<protein>
    <submittedName>
        <fullName evidence="7">XIAP associated factor 1</fullName>
    </submittedName>
</protein>
<keyword evidence="3" id="KW-0862">Zinc</keyword>
<gene>
    <name evidence="7" type="ORF">HJG60_020395</name>
</gene>
<evidence type="ECO:0000256" key="3">
    <source>
        <dbReference type="ARBA" id="ARBA00022833"/>
    </source>
</evidence>
<dbReference type="GO" id="GO:0005739">
    <property type="term" value="C:mitochondrion"/>
    <property type="evidence" value="ECO:0007669"/>
    <property type="project" value="TreeGrafter"/>
</dbReference>
<evidence type="ECO:0000256" key="4">
    <source>
        <dbReference type="SAM" id="MobiDB-lite"/>
    </source>
</evidence>
<evidence type="ECO:0000313" key="7">
    <source>
        <dbReference type="EMBL" id="KAF6098179.1"/>
    </source>
</evidence>
<organism evidence="7 8">
    <name type="scientific">Phyllostomus discolor</name>
    <name type="common">pale spear-nosed bat</name>
    <dbReference type="NCBI Taxonomy" id="89673"/>
    <lineage>
        <taxon>Eukaryota</taxon>
        <taxon>Metazoa</taxon>
        <taxon>Chordata</taxon>
        <taxon>Craniata</taxon>
        <taxon>Vertebrata</taxon>
        <taxon>Euteleostomi</taxon>
        <taxon>Mammalia</taxon>
        <taxon>Eutheria</taxon>
        <taxon>Laurasiatheria</taxon>
        <taxon>Chiroptera</taxon>
        <taxon>Yangochiroptera</taxon>
        <taxon>Phyllostomidae</taxon>
        <taxon>Phyllostominae</taxon>
        <taxon>Phyllostomus</taxon>
    </lineage>
</organism>